<reference evidence="2 3" key="1">
    <citation type="journal article" date="2011" name="J. Bacteriol.">
        <title>Genome sequence of the ethanol-producing Zymomonas mobilis subsp. mobilis lectotype strain ATCC 10988.</title>
        <authorList>
            <person name="Pappas K.M."/>
            <person name="Kouvelis V.N."/>
            <person name="Saunders E."/>
            <person name="Brettin T.S."/>
            <person name="Bruce D."/>
            <person name="Detter C."/>
            <person name="Balakireva M."/>
            <person name="Han C.S."/>
            <person name="Savvakis G."/>
            <person name="Kyrpides N.C."/>
            <person name="Typas M.A."/>
        </authorList>
    </citation>
    <scope>NUCLEOTIDE SEQUENCE [LARGE SCALE GENOMIC DNA]</scope>
    <source>
        <strain evidence="3">ATCC 10988 / DSM 424 / CCUG 17860 / LMG 404 / NCIMB 8938 / NRRL B-806 / ZM1</strain>
    </source>
</reference>
<gene>
    <name evidence="2" type="ordered locus">Zmob_0424</name>
</gene>
<dbReference type="InterPro" id="IPR000845">
    <property type="entry name" value="Nucleoside_phosphorylase_d"/>
</dbReference>
<dbReference type="eggNOG" id="COG0775">
    <property type="taxonomic scope" value="Bacteria"/>
</dbReference>
<dbReference type="Pfam" id="PF01048">
    <property type="entry name" value="PNP_UDP_1"/>
    <property type="match status" value="1"/>
</dbReference>
<dbReference type="RefSeq" id="WP_014500505.1">
    <property type="nucleotide sequence ID" value="NC_017262.1"/>
</dbReference>
<evidence type="ECO:0000313" key="2">
    <source>
        <dbReference type="EMBL" id="AEH62271.1"/>
    </source>
</evidence>
<dbReference type="GO" id="GO:0019284">
    <property type="term" value="P:L-methionine salvage from S-adenosylmethionine"/>
    <property type="evidence" value="ECO:0007669"/>
    <property type="project" value="TreeGrafter"/>
</dbReference>
<dbReference type="PANTHER" id="PTHR46832">
    <property type="entry name" value="5'-METHYLTHIOADENOSINE/S-ADENOSYLHOMOCYSTEINE NUCLEOSIDASE"/>
    <property type="match status" value="1"/>
</dbReference>
<sequence length="225" mass="24016">MLNHILAVTGIDREARAAAQCEKVLSLAGGGDSIRLEESLRRIMQENTIAGLVSFGLAGALDSDLKVGDWVVGSHLTGNVDADCDEAWQGSLEKIFPKLKKGIIYSDGTLVSDIAQKQDIQKKQKAIAVDMESHIVARIAQEYNCPFIILRVISDQADHALPPAFSVAMQPDGSVAIPALLKSLLLKPSQIPAFVTTATAATKALKELGRVGFLFGSSLGFPDFS</sequence>
<dbReference type="SUPFAM" id="SSF53167">
    <property type="entry name" value="Purine and uridine phosphorylases"/>
    <property type="match status" value="1"/>
</dbReference>
<dbReference type="NCBIfam" id="TIGR03468">
    <property type="entry name" value="HpnG"/>
    <property type="match status" value="1"/>
</dbReference>
<dbReference type="PANTHER" id="PTHR46832:SF1">
    <property type="entry name" value="5'-METHYLTHIOADENOSINE_S-ADENOSYLHOMOCYSTEINE NUCLEOSIDASE"/>
    <property type="match status" value="1"/>
</dbReference>
<proteinExistence type="predicted"/>
<dbReference type="AlphaFoldDB" id="A0A0H3FX04"/>
<dbReference type="GO" id="GO:0009116">
    <property type="term" value="P:nucleoside metabolic process"/>
    <property type="evidence" value="ECO:0007669"/>
    <property type="project" value="InterPro"/>
</dbReference>
<dbReference type="GO" id="GO:0005829">
    <property type="term" value="C:cytosol"/>
    <property type="evidence" value="ECO:0007669"/>
    <property type="project" value="TreeGrafter"/>
</dbReference>
<evidence type="ECO:0000259" key="1">
    <source>
        <dbReference type="Pfam" id="PF01048"/>
    </source>
</evidence>
<dbReference type="HOGENOM" id="CLU_031248_4_0_5"/>
<dbReference type="OrthoDB" id="7357315at2"/>
<dbReference type="EMBL" id="CP002850">
    <property type="protein sequence ID" value="AEH62271.1"/>
    <property type="molecule type" value="Genomic_DNA"/>
</dbReference>
<organism evidence="2 3">
    <name type="scientific">Zymomonas mobilis subsp. mobilis (strain ATCC 10988 / DSM 424 / LMG 404 / NCIMB 8938 / NRRL B-806 / ZM1)</name>
    <dbReference type="NCBI Taxonomy" id="555217"/>
    <lineage>
        <taxon>Bacteria</taxon>
        <taxon>Pseudomonadati</taxon>
        <taxon>Pseudomonadota</taxon>
        <taxon>Alphaproteobacteria</taxon>
        <taxon>Sphingomonadales</taxon>
        <taxon>Zymomonadaceae</taxon>
        <taxon>Zymomonas</taxon>
    </lineage>
</organism>
<dbReference type="InterPro" id="IPR035994">
    <property type="entry name" value="Nucleoside_phosphorylase_sf"/>
</dbReference>
<dbReference type="InterPro" id="IPR017831">
    <property type="entry name" value="Hopanoid-assoc_phosphoryl_HpnG"/>
</dbReference>
<protein>
    <submittedName>
        <fullName evidence="2">Hopanoid-associated phosphorylase</fullName>
    </submittedName>
</protein>
<dbReference type="Proteomes" id="UP000001494">
    <property type="component" value="Chromosome"/>
</dbReference>
<feature type="domain" description="Nucleoside phosphorylase" evidence="1">
    <location>
        <begin position="44"/>
        <end position="159"/>
    </location>
</feature>
<dbReference type="KEGG" id="zmm:Zmob_0424"/>
<dbReference type="GO" id="GO:0008930">
    <property type="term" value="F:methylthioadenosine nucleosidase activity"/>
    <property type="evidence" value="ECO:0007669"/>
    <property type="project" value="TreeGrafter"/>
</dbReference>
<dbReference type="GO" id="GO:0008782">
    <property type="term" value="F:adenosylhomocysteine nucleosidase activity"/>
    <property type="evidence" value="ECO:0007669"/>
    <property type="project" value="TreeGrafter"/>
</dbReference>
<name>A0A0H3FX04_ZYMMA</name>
<accession>A0A0H3FX04</accession>
<dbReference type="Gene3D" id="3.40.50.1580">
    <property type="entry name" value="Nucleoside phosphorylase domain"/>
    <property type="match status" value="1"/>
</dbReference>
<evidence type="ECO:0000313" key="3">
    <source>
        <dbReference type="Proteomes" id="UP000001494"/>
    </source>
</evidence>